<sequence>MSVEDTLNCARAMVTVSLHRSAYVPSTADATLITEKAQTLSAMYSEVDAEIRKLQRQKRAIRAQIPLHHAIVSPWRRLPREIMSEIFLLALPMDWMYGNTGRRGSLNLTGVCHAWRVVVLNTPRIWANLRFDGWNPLARHTKALRAELDKTSQVPLTLDIDLSRSGNHGAPMTNPEDAWSNEGWEILCSQSHRWSSVDLDSLPLAAYASLSSRAFPILESLRIGVHAVHRNEDAKNEIPLDCFHNAPALANLAIFYDGPIVPFTMPPTLAITDLTILCSDSSDERAPSLLPCLEAILATCDTLQQCTITARNFLIPAHPKPVTFPALRKLTLDDDAVSLCRFIAAPNLEAAVLTGSPDWGTGGDGLAAMTTLLHNRDSSGCKALRQLNICGLPARPEDAIRFLHQVPQLTNLVISNEDPEDAGAHDLFVSIELLKGLSRDSEAPGAATLLPNLLRLSVDSESQGTNAHRDPENQAVLRAIVASRTCPRVVDGVALACLEKFTA</sequence>
<dbReference type="InterPro" id="IPR032675">
    <property type="entry name" value="LRR_dom_sf"/>
</dbReference>
<accession>A0A550CGY8</accession>
<protein>
    <submittedName>
        <fullName evidence="2">Uncharacterized protein</fullName>
    </submittedName>
</protein>
<dbReference type="Proteomes" id="UP000320762">
    <property type="component" value="Unassembled WGS sequence"/>
</dbReference>
<proteinExistence type="predicted"/>
<reference evidence="2 3" key="1">
    <citation type="journal article" date="2019" name="New Phytol.">
        <title>Comparative genomics reveals unique wood-decay strategies and fruiting body development in the Schizophyllaceae.</title>
        <authorList>
            <person name="Almasi E."/>
            <person name="Sahu N."/>
            <person name="Krizsan K."/>
            <person name="Balint B."/>
            <person name="Kovacs G.M."/>
            <person name="Kiss B."/>
            <person name="Cseklye J."/>
            <person name="Drula E."/>
            <person name="Henrissat B."/>
            <person name="Nagy I."/>
            <person name="Chovatia M."/>
            <person name="Adam C."/>
            <person name="LaButti K."/>
            <person name="Lipzen A."/>
            <person name="Riley R."/>
            <person name="Grigoriev I.V."/>
            <person name="Nagy L.G."/>
        </authorList>
    </citation>
    <scope>NUCLEOTIDE SEQUENCE [LARGE SCALE GENOMIC DNA]</scope>
    <source>
        <strain evidence="2 3">NL-1724</strain>
    </source>
</reference>
<dbReference type="EMBL" id="VDMD01000008">
    <property type="protein sequence ID" value="TRM64072.1"/>
    <property type="molecule type" value="Genomic_DNA"/>
</dbReference>
<dbReference type="AlphaFoldDB" id="A0A550CGY8"/>
<keyword evidence="3" id="KW-1185">Reference proteome</keyword>
<evidence type="ECO:0000256" key="1">
    <source>
        <dbReference type="SAM" id="Coils"/>
    </source>
</evidence>
<evidence type="ECO:0000313" key="2">
    <source>
        <dbReference type="EMBL" id="TRM64072.1"/>
    </source>
</evidence>
<evidence type="ECO:0000313" key="3">
    <source>
        <dbReference type="Proteomes" id="UP000320762"/>
    </source>
</evidence>
<comment type="caution">
    <text evidence="2">The sequence shown here is derived from an EMBL/GenBank/DDBJ whole genome shotgun (WGS) entry which is preliminary data.</text>
</comment>
<name>A0A550CGY8_9AGAR</name>
<organism evidence="2 3">
    <name type="scientific">Schizophyllum amplum</name>
    <dbReference type="NCBI Taxonomy" id="97359"/>
    <lineage>
        <taxon>Eukaryota</taxon>
        <taxon>Fungi</taxon>
        <taxon>Dikarya</taxon>
        <taxon>Basidiomycota</taxon>
        <taxon>Agaricomycotina</taxon>
        <taxon>Agaricomycetes</taxon>
        <taxon>Agaricomycetidae</taxon>
        <taxon>Agaricales</taxon>
        <taxon>Schizophyllaceae</taxon>
        <taxon>Schizophyllum</taxon>
    </lineage>
</organism>
<gene>
    <name evidence="2" type="ORF">BD626DRAFT_265106</name>
</gene>
<keyword evidence="1" id="KW-0175">Coiled coil</keyword>
<dbReference type="Gene3D" id="3.80.10.10">
    <property type="entry name" value="Ribonuclease Inhibitor"/>
    <property type="match status" value="1"/>
</dbReference>
<dbReference type="OrthoDB" id="3139399at2759"/>
<feature type="coiled-coil region" evidence="1">
    <location>
        <begin position="37"/>
        <end position="64"/>
    </location>
</feature>